<name>A0A5J5N7M8_MUNRE</name>
<dbReference type="SUPFAM" id="SSF52540">
    <property type="entry name" value="P-loop containing nucleoside triphosphate hydrolases"/>
    <property type="match status" value="1"/>
</dbReference>
<sequence>MENLYYLGNLYKKAILSNNMQNWERQRVDRNKGQVVETRGGFCGCRVSLTGLSGAGKTTVGMVLEEYLACQDIIELKISLESVLNIKNQRPLD</sequence>
<dbReference type="InterPro" id="IPR027417">
    <property type="entry name" value="P-loop_NTPase"/>
</dbReference>
<organism evidence="3 4">
    <name type="scientific">Muntiacus reevesi</name>
    <name type="common">Reeves' muntjac</name>
    <name type="synonym">Cervus reevesi</name>
    <dbReference type="NCBI Taxonomy" id="9886"/>
    <lineage>
        <taxon>Eukaryota</taxon>
        <taxon>Metazoa</taxon>
        <taxon>Chordata</taxon>
        <taxon>Craniata</taxon>
        <taxon>Vertebrata</taxon>
        <taxon>Euteleostomi</taxon>
        <taxon>Mammalia</taxon>
        <taxon>Eutheria</taxon>
        <taxon>Laurasiatheria</taxon>
        <taxon>Artiodactyla</taxon>
        <taxon>Ruminantia</taxon>
        <taxon>Pecora</taxon>
        <taxon>Cervidae</taxon>
        <taxon>Muntiacinae</taxon>
        <taxon>Muntiacus</taxon>
    </lineage>
</organism>
<proteinExistence type="predicted"/>
<accession>A0A5J5N7M8</accession>
<dbReference type="Gene3D" id="3.40.50.300">
    <property type="entry name" value="P-loop containing nucleotide triphosphate hydrolases"/>
    <property type="match status" value="1"/>
</dbReference>
<dbReference type="Proteomes" id="UP000326062">
    <property type="component" value="Chromosome 1"/>
</dbReference>
<dbReference type="InterPro" id="IPR059117">
    <property type="entry name" value="APS_kinase_dom"/>
</dbReference>
<evidence type="ECO:0000313" key="3">
    <source>
        <dbReference type="EMBL" id="KAB0387579.1"/>
    </source>
</evidence>
<dbReference type="Pfam" id="PF01583">
    <property type="entry name" value="APS_kinase"/>
    <property type="match status" value="1"/>
</dbReference>
<dbReference type="AlphaFoldDB" id="A0A5J5N7M8"/>
<reference evidence="3 4" key="1">
    <citation type="submission" date="2019-06" db="EMBL/GenBank/DDBJ databases">
        <title>Discovery of a novel chromosome fission-fusion reversal in muntjac.</title>
        <authorList>
            <person name="Mudd A.B."/>
            <person name="Bredeson J.V."/>
            <person name="Baum R."/>
            <person name="Hockemeyer D."/>
            <person name="Rokhsar D.S."/>
        </authorList>
    </citation>
    <scope>NUCLEOTIDE SEQUENCE [LARGE SCALE GENOMIC DNA]</scope>
    <source>
        <strain evidence="3">UCam_UCB_Mr</strain>
        <tissue evidence="3">Fibroblast cell line</tissue>
    </source>
</reference>
<dbReference type="EMBL" id="VCEB01000001">
    <property type="protein sequence ID" value="KAB0387579.1"/>
    <property type="molecule type" value="Genomic_DNA"/>
</dbReference>
<evidence type="ECO:0000259" key="2">
    <source>
        <dbReference type="Pfam" id="PF01583"/>
    </source>
</evidence>
<gene>
    <name evidence="3" type="ORF">FD755_002535</name>
</gene>
<feature type="domain" description="APS kinase" evidence="2">
    <location>
        <begin position="44"/>
        <end position="73"/>
    </location>
</feature>
<protein>
    <recommendedName>
        <fullName evidence="2">APS kinase domain-containing protein</fullName>
    </recommendedName>
</protein>
<evidence type="ECO:0000313" key="4">
    <source>
        <dbReference type="Proteomes" id="UP000326062"/>
    </source>
</evidence>
<evidence type="ECO:0000256" key="1">
    <source>
        <dbReference type="ARBA" id="ARBA00022679"/>
    </source>
</evidence>
<keyword evidence="1" id="KW-0808">Transferase</keyword>
<comment type="caution">
    <text evidence="3">The sequence shown here is derived from an EMBL/GenBank/DDBJ whole genome shotgun (WGS) entry which is preliminary data.</text>
</comment>
<keyword evidence="4" id="KW-1185">Reference proteome</keyword>